<dbReference type="RefSeq" id="WP_191362053.1">
    <property type="nucleotide sequence ID" value="NZ_JAXOTZ010000038.1"/>
</dbReference>
<dbReference type="PANTHER" id="PTHR44167">
    <property type="entry name" value="OVARIAN-SPECIFIC SERINE/THREONINE-PROTEIN KINASE LOK-RELATED"/>
    <property type="match status" value="1"/>
</dbReference>
<dbReference type="Pfam" id="PF25816">
    <property type="entry name" value="RamC_N"/>
    <property type="match status" value="1"/>
</dbReference>
<dbReference type="Gene3D" id="1.10.510.10">
    <property type="entry name" value="Transferase(Phosphotransferase) domain 1"/>
    <property type="match status" value="1"/>
</dbReference>
<dbReference type="AlphaFoldDB" id="A0A921EIY3"/>
<feature type="domain" description="Protein kinase" evidence="1">
    <location>
        <begin position="225"/>
        <end position="538"/>
    </location>
</feature>
<evidence type="ECO:0000313" key="3">
    <source>
        <dbReference type="Proteomes" id="UP000732527"/>
    </source>
</evidence>
<accession>A0A921EIY3</accession>
<evidence type="ECO:0000313" key="2">
    <source>
        <dbReference type="EMBL" id="HJE49030.1"/>
    </source>
</evidence>
<reference evidence="2" key="2">
    <citation type="submission" date="2021-09" db="EMBL/GenBank/DDBJ databases">
        <authorList>
            <person name="Gilroy R."/>
        </authorList>
    </citation>
    <scope>NUCLEOTIDE SEQUENCE</scope>
    <source>
        <strain evidence="2">CHK192-2623</strain>
    </source>
</reference>
<dbReference type="GO" id="GO:0005524">
    <property type="term" value="F:ATP binding"/>
    <property type="evidence" value="ECO:0007669"/>
    <property type="project" value="InterPro"/>
</dbReference>
<dbReference type="InterPro" id="IPR007822">
    <property type="entry name" value="LANC-like"/>
</dbReference>
<dbReference type="SUPFAM" id="SSF158745">
    <property type="entry name" value="LanC-like"/>
    <property type="match status" value="2"/>
</dbReference>
<proteinExistence type="predicted"/>
<name>A0A921EIY3_LACJH</name>
<dbReference type="Gene3D" id="3.30.2430.10">
    <property type="entry name" value="phosphothreonine lyase"/>
    <property type="match status" value="1"/>
</dbReference>
<dbReference type="InterPro" id="IPR000719">
    <property type="entry name" value="Prot_kinase_dom"/>
</dbReference>
<dbReference type="GO" id="GO:0004674">
    <property type="term" value="F:protein serine/threonine kinase activity"/>
    <property type="evidence" value="ECO:0007669"/>
    <property type="project" value="TreeGrafter"/>
</dbReference>
<reference evidence="2" key="1">
    <citation type="journal article" date="2021" name="PeerJ">
        <title>Extensive microbial diversity within the chicken gut microbiome revealed by metagenomics and culture.</title>
        <authorList>
            <person name="Gilroy R."/>
            <person name="Ravi A."/>
            <person name="Getino M."/>
            <person name="Pursley I."/>
            <person name="Horton D.L."/>
            <person name="Alikhan N.F."/>
            <person name="Baker D."/>
            <person name="Gharbi K."/>
            <person name="Hall N."/>
            <person name="Watson M."/>
            <person name="Adriaenssens E.M."/>
            <person name="Foster-Nyarko E."/>
            <person name="Jarju S."/>
            <person name="Secka A."/>
            <person name="Antonio M."/>
            <person name="Oren A."/>
            <person name="Chaudhuri R.R."/>
            <person name="La Ragione R."/>
            <person name="Hildebrand F."/>
            <person name="Pallen M.J."/>
        </authorList>
    </citation>
    <scope>NUCLEOTIDE SEQUENCE</scope>
    <source>
        <strain evidence="2">CHK192-2623</strain>
    </source>
</reference>
<gene>
    <name evidence="2" type="ORF">K8V69_02445</name>
</gene>
<dbReference type="PROSITE" id="PS50011">
    <property type="entry name" value="PROTEIN_KINASE_DOM"/>
    <property type="match status" value="1"/>
</dbReference>
<dbReference type="InterPro" id="IPR038498">
    <property type="entry name" value="OspF/SpvC_sf"/>
</dbReference>
<comment type="caution">
    <text evidence="2">The sequence shown here is derived from an EMBL/GenBank/DDBJ whole genome shotgun (WGS) entry which is preliminary data.</text>
</comment>
<dbReference type="InterPro" id="IPR012341">
    <property type="entry name" value="6hp_glycosidase-like_sf"/>
</dbReference>
<dbReference type="InterPro" id="IPR057929">
    <property type="entry name" value="RamC_N"/>
</dbReference>
<protein>
    <recommendedName>
        <fullName evidence="1">Protein kinase domain-containing protein</fullName>
    </recommendedName>
</protein>
<dbReference type="EMBL" id="DYYQ01000015">
    <property type="protein sequence ID" value="HJE49030.1"/>
    <property type="molecule type" value="Genomic_DNA"/>
</dbReference>
<dbReference type="Pfam" id="PF05147">
    <property type="entry name" value="LANC_like"/>
    <property type="match status" value="1"/>
</dbReference>
<sequence length="872" mass="101123">MREFLTRFPFELSNDLKNDICFNEYLPNDIFSVTVGGYKKPFYNCIFNTGYQLEGWKIHVSPYLKDYGKVLNIVTTLMLARKISFKFAYNLSDYLLLSDKNISPSQFGKYITIYPKNDNEFKSILKTLNEKLTNFDGVRVPSDRRYMNSKILSYRFGGFFPQIYMTNDGDMTYKILDGNGLFVSDERKTYFSLPKGISDPFSSYSQSLTTMGDPYLVGETTKRKFEIINIIRRLGTGNIYEGIDKNTKKRVIVKEARLGALPTRENCVWRAWDLKKNELKVLKNKELQELLNLPKYIDYLYIDDSFYIVEEELKGTSLRGLLQNNSLLAHVQSMEDKLDSDKTLLIIWRQILDMITALHTHGYVLNDISDDNFIYDEETKKVSLIDVETIQLQKENKYSKITTNNFCLRMPSTLDDYNKDCYKLSLLMFYTVFNKVNDFMFDDDFFIKRFNLLKNKLTEFQKKIVGAAFNIHYLSKVNKLKKSTNLSIFLDNSDLIDYSKDLKDISKQDISDLKSTIMAQYINNFSQLSDFLKCTPYVNEVSDCSLMYGKLGTILLLKKELPDKNFSLLINKVKNKIIEAESKKQLNLGLFFGLAGTTLFEFYTNTSFEKNYSLIKLLERLQYEPQNNSLCNGYVGIAWLLQQISRKKGYPDFTAQINTILSNLEKDIGKTTDEGLEYGDLGAAIVFLEQYKATKEKHYLNSVKVIIKNYVERYKNDKSFTGISYNIKKWKNIRSPYLMNGSAGLIYVLSKYYQIVGKVDWNLMEKYIDSLNLPFTYNYGVNNGTAGILLTIDNILYNLKPIPNPVYKKLKKLKSYYIKHIYYSYVNSKQHMGWPSDGQTFISDDLGAGTLGILYVLISSINGRKTNDDIFL</sequence>
<dbReference type="Pfam" id="PF00069">
    <property type="entry name" value="Pkinase"/>
    <property type="match status" value="1"/>
</dbReference>
<dbReference type="Proteomes" id="UP000732527">
    <property type="component" value="Unassembled WGS sequence"/>
</dbReference>
<dbReference type="GO" id="GO:0031179">
    <property type="term" value="P:peptide modification"/>
    <property type="evidence" value="ECO:0007669"/>
    <property type="project" value="InterPro"/>
</dbReference>
<organism evidence="2 3">
    <name type="scientific">Lactobacillus johnsonii</name>
    <dbReference type="NCBI Taxonomy" id="33959"/>
    <lineage>
        <taxon>Bacteria</taxon>
        <taxon>Bacillati</taxon>
        <taxon>Bacillota</taxon>
        <taxon>Bacilli</taxon>
        <taxon>Lactobacillales</taxon>
        <taxon>Lactobacillaceae</taxon>
        <taxon>Lactobacillus</taxon>
    </lineage>
</organism>
<dbReference type="Gene3D" id="1.50.10.10">
    <property type="match status" value="1"/>
</dbReference>
<dbReference type="InterPro" id="IPR011009">
    <property type="entry name" value="Kinase-like_dom_sf"/>
</dbReference>
<evidence type="ECO:0000259" key="1">
    <source>
        <dbReference type="PROSITE" id="PS50011"/>
    </source>
</evidence>
<dbReference type="GO" id="GO:0005975">
    <property type="term" value="P:carbohydrate metabolic process"/>
    <property type="evidence" value="ECO:0007669"/>
    <property type="project" value="InterPro"/>
</dbReference>
<dbReference type="PANTHER" id="PTHR44167:SF24">
    <property type="entry name" value="SERINE_THREONINE-PROTEIN KINASE CHK2"/>
    <property type="match status" value="1"/>
</dbReference>
<dbReference type="SUPFAM" id="SSF56112">
    <property type="entry name" value="Protein kinase-like (PK-like)"/>
    <property type="match status" value="1"/>
</dbReference>